<evidence type="ECO:0000313" key="1">
    <source>
        <dbReference type="EMBL" id="GIY58967.1"/>
    </source>
</evidence>
<proteinExistence type="predicted"/>
<sequence>VGMVSHTIDKVNRKDEKFRKSEEILVTKRFLDGIFDEECLDFGSKTSKGTIYRPKGCAKRVRQMVGKSGILPQVRQRWLF</sequence>
<reference evidence="1 2" key="1">
    <citation type="submission" date="2021-06" db="EMBL/GenBank/DDBJ databases">
        <title>Caerostris extrusa draft genome.</title>
        <authorList>
            <person name="Kono N."/>
            <person name="Arakawa K."/>
        </authorList>
    </citation>
    <scope>NUCLEOTIDE SEQUENCE [LARGE SCALE GENOMIC DNA]</scope>
</reference>
<gene>
    <name evidence="1" type="ORF">CEXT_245131</name>
</gene>
<feature type="non-terminal residue" evidence="1">
    <location>
        <position position="1"/>
    </location>
</feature>
<dbReference type="AlphaFoldDB" id="A0AAV4UMC7"/>
<dbReference type="Proteomes" id="UP001054945">
    <property type="component" value="Unassembled WGS sequence"/>
</dbReference>
<accession>A0AAV4UMC7</accession>
<keyword evidence="2" id="KW-1185">Reference proteome</keyword>
<evidence type="ECO:0000313" key="2">
    <source>
        <dbReference type="Proteomes" id="UP001054945"/>
    </source>
</evidence>
<dbReference type="EMBL" id="BPLR01013133">
    <property type="protein sequence ID" value="GIY58967.1"/>
    <property type="molecule type" value="Genomic_DNA"/>
</dbReference>
<comment type="caution">
    <text evidence="1">The sequence shown here is derived from an EMBL/GenBank/DDBJ whole genome shotgun (WGS) entry which is preliminary data.</text>
</comment>
<name>A0AAV4UMC7_CAEEX</name>
<protein>
    <submittedName>
        <fullName evidence="1">Uncharacterized protein</fullName>
    </submittedName>
</protein>
<organism evidence="1 2">
    <name type="scientific">Caerostris extrusa</name>
    <name type="common">Bark spider</name>
    <name type="synonym">Caerostris bankana</name>
    <dbReference type="NCBI Taxonomy" id="172846"/>
    <lineage>
        <taxon>Eukaryota</taxon>
        <taxon>Metazoa</taxon>
        <taxon>Ecdysozoa</taxon>
        <taxon>Arthropoda</taxon>
        <taxon>Chelicerata</taxon>
        <taxon>Arachnida</taxon>
        <taxon>Araneae</taxon>
        <taxon>Araneomorphae</taxon>
        <taxon>Entelegynae</taxon>
        <taxon>Araneoidea</taxon>
        <taxon>Araneidae</taxon>
        <taxon>Caerostris</taxon>
    </lineage>
</organism>